<reference evidence="12" key="1">
    <citation type="journal article" date="2022" name="bioRxiv">
        <title>Sequencing and chromosome-scale assembly of the giantPleurodeles waltlgenome.</title>
        <authorList>
            <person name="Brown T."/>
            <person name="Elewa A."/>
            <person name="Iarovenko S."/>
            <person name="Subramanian E."/>
            <person name="Araus A.J."/>
            <person name="Petzold A."/>
            <person name="Susuki M."/>
            <person name="Suzuki K.-i.T."/>
            <person name="Hayashi T."/>
            <person name="Toyoda A."/>
            <person name="Oliveira C."/>
            <person name="Osipova E."/>
            <person name="Leigh N.D."/>
            <person name="Simon A."/>
            <person name="Yun M.H."/>
        </authorList>
    </citation>
    <scope>NUCLEOTIDE SEQUENCE</scope>
    <source>
        <strain evidence="12">20211129_DDA</strain>
        <tissue evidence="12">Liver</tissue>
    </source>
</reference>
<dbReference type="GO" id="GO:0016020">
    <property type="term" value="C:membrane"/>
    <property type="evidence" value="ECO:0007669"/>
    <property type="project" value="UniProtKB-SubCell"/>
</dbReference>
<evidence type="ECO:0000313" key="12">
    <source>
        <dbReference type="EMBL" id="KAJ1125614.1"/>
    </source>
</evidence>
<keyword evidence="8" id="KW-1015">Disulfide bond</keyword>
<keyword evidence="5 9" id="KW-0732">Signal</keyword>
<dbReference type="InterPro" id="IPR052784">
    <property type="entry name" value="Perforin-1_pore-forming"/>
</dbReference>
<dbReference type="EMBL" id="JANPWB010000011">
    <property type="protein sequence ID" value="KAJ1125614.1"/>
    <property type="molecule type" value="Genomic_DNA"/>
</dbReference>
<dbReference type="Proteomes" id="UP001066276">
    <property type="component" value="Chromosome 7"/>
</dbReference>
<organism evidence="12 13">
    <name type="scientific">Pleurodeles waltl</name>
    <name type="common">Iberian ribbed newt</name>
    <dbReference type="NCBI Taxonomy" id="8319"/>
    <lineage>
        <taxon>Eukaryota</taxon>
        <taxon>Metazoa</taxon>
        <taxon>Chordata</taxon>
        <taxon>Craniata</taxon>
        <taxon>Vertebrata</taxon>
        <taxon>Euteleostomi</taxon>
        <taxon>Amphibia</taxon>
        <taxon>Batrachia</taxon>
        <taxon>Caudata</taxon>
        <taxon>Salamandroidea</taxon>
        <taxon>Salamandridae</taxon>
        <taxon>Pleurodelinae</taxon>
        <taxon>Pleurodeles</taxon>
    </lineage>
</organism>
<sequence length="542" mass="61297">MGHPVRLLFALCVLAVVPVLIANVDGNCVTATPEDCKTYKYIPGISSVAKGFDITTMSQKQYPIIQMKTTPGKACIVCPNPLQHHDFQKLPDVFADWSATSQCHWKIDTSSFPSSAEIIASLGKRVKNNWTIGLGPLLVRNVSEQVVYLGSHSSETDFVNKKMLRDKYSFTKHEVHCGYYKFGLKRNIPLNSMFVSWLKRLKNPYNSKNNAEYEELIQLYGTHYIHRGELGGHTEEVTALKTCELSLDGLTVDEVGDCLWSEASTQVFRMGKKTTRHEVCQKAQKRQLSNQLFSKKYDERFVKATSRSLNDISLLFMGSESRSEMLTWMKNLNKEPDIISYSLTPIHELVNFSPTIKKNLKMAITNYIRSRAFRRKCPTCPKDTMPSPLKPCRCLCKQNAQITQDCCPKQRGLAMLTVKVNKGETLYGDVIGQTDGFVTVCLEKKCYRTDTIDNNDNPIWSYTMSFGSVILSRNSKITVNVFDQDYLWSEKLGSCTEALGKTNGSEKKICYLKHGKILYDINVECGPYLTGPSCSEHKASYH</sequence>
<comment type="similarity">
    <text evidence="3">Belongs to the complement C6/C7/C8/C9 family.</text>
</comment>
<dbReference type="InterPro" id="IPR035892">
    <property type="entry name" value="C2_domain_sf"/>
</dbReference>
<evidence type="ECO:0000313" key="13">
    <source>
        <dbReference type="Proteomes" id="UP001066276"/>
    </source>
</evidence>
<dbReference type="GO" id="GO:0051607">
    <property type="term" value="P:defense response to virus"/>
    <property type="evidence" value="ECO:0007669"/>
    <property type="project" value="TreeGrafter"/>
</dbReference>
<dbReference type="PANTHER" id="PTHR46096">
    <property type="entry name" value="PERFORIN-1"/>
    <property type="match status" value="1"/>
</dbReference>
<evidence type="ECO:0000256" key="9">
    <source>
        <dbReference type="SAM" id="SignalP"/>
    </source>
</evidence>
<gene>
    <name evidence="12" type="ORF">NDU88_004039</name>
</gene>
<dbReference type="PROSITE" id="PS50004">
    <property type="entry name" value="C2"/>
    <property type="match status" value="1"/>
</dbReference>
<dbReference type="InterPro" id="IPR020864">
    <property type="entry name" value="MACPF"/>
</dbReference>
<evidence type="ECO:0000256" key="3">
    <source>
        <dbReference type="ARBA" id="ARBA00009214"/>
    </source>
</evidence>
<dbReference type="SUPFAM" id="SSF49562">
    <property type="entry name" value="C2 domain (Calcium/lipid-binding domain, CaLB)"/>
    <property type="match status" value="1"/>
</dbReference>
<keyword evidence="4" id="KW-0964">Secreted</keyword>
<name>A0AAV7PFJ6_PLEWA</name>
<feature type="signal peptide" evidence="9">
    <location>
        <begin position="1"/>
        <end position="26"/>
    </location>
</feature>
<dbReference type="Gene3D" id="2.60.40.150">
    <property type="entry name" value="C2 domain"/>
    <property type="match status" value="1"/>
</dbReference>
<dbReference type="InterPro" id="IPR000008">
    <property type="entry name" value="C2_dom"/>
</dbReference>
<evidence type="ECO:0000256" key="4">
    <source>
        <dbReference type="ARBA" id="ARBA00022525"/>
    </source>
</evidence>
<keyword evidence="6" id="KW-0204">Cytolysis</keyword>
<dbReference type="GO" id="GO:0005576">
    <property type="term" value="C:extracellular region"/>
    <property type="evidence" value="ECO:0007669"/>
    <property type="project" value="UniProtKB-SubCell"/>
</dbReference>
<evidence type="ECO:0000259" key="11">
    <source>
        <dbReference type="PROSITE" id="PS51412"/>
    </source>
</evidence>
<accession>A0AAV7PFJ6</accession>
<feature type="chain" id="PRO_5043854710" description="Perforin" evidence="9">
    <location>
        <begin position="27"/>
        <end position="542"/>
    </location>
</feature>
<evidence type="ECO:0008006" key="14">
    <source>
        <dbReference type="Google" id="ProtNLM"/>
    </source>
</evidence>
<evidence type="ECO:0000256" key="1">
    <source>
        <dbReference type="ARBA" id="ARBA00004370"/>
    </source>
</evidence>
<evidence type="ECO:0000256" key="6">
    <source>
        <dbReference type="ARBA" id="ARBA00022852"/>
    </source>
</evidence>
<dbReference type="GO" id="GO:0001913">
    <property type="term" value="P:T cell mediated cytotoxicity"/>
    <property type="evidence" value="ECO:0007669"/>
    <property type="project" value="TreeGrafter"/>
</dbReference>
<dbReference type="Pfam" id="PF00168">
    <property type="entry name" value="C2"/>
    <property type="match status" value="1"/>
</dbReference>
<feature type="domain" description="C2" evidence="10">
    <location>
        <begin position="396"/>
        <end position="512"/>
    </location>
</feature>
<dbReference type="GO" id="GO:0001771">
    <property type="term" value="P:immunological synapse formation"/>
    <property type="evidence" value="ECO:0007669"/>
    <property type="project" value="TreeGrafter"/>
</dbReference>
<proteinExistence type="inferred from homology"/>
<dbReference type="Pfam" id="PF01823">
    <property type="entry name" value="MACPF"/>
    <property type="match status" value="1"/>
</dbReference>
<evidence type="ECO:0000256" key="5">
    <source>
        <dbReference type="ARBA" id="ARBA00022729"/>
    </source>
</evidence>
<protein>
    <recommendedName>
        <fullName evidence="14">Perforin</fullName>
    </recommendedName>
</protein>
<evidence type="ECO:0000256" key="2">
    <source>
        <dbReference type="ARBA" id="ARBA00004613"/>
    </source>
</evidence>
<evidence type="ECO:0000259" key="10">
    <source>
        <dbReference type="PROSITE" id="PS50004"/>
    </source>
</evidence>
<keyword evidence="13" id="KW-1185">Reference proteome</keyword>
<dbReference type="PROSITE" id="PS00279">
    <property type="entry name" value="MACPF_1"/>
    <property type="match status" value="1"/>
</dbReference>
<dbReference type="PROSITE" id="PS51412">
    <property type="entry name" value="MACPF_2"/>
    <property type="match status" value="1"/>
</dbReference>
<comment type="caution">
    <text evidence="12">The sequence shown here is derived from an EMBL/GenBank/DDBJ whole genome shotgun (WGS) entry which is preliminary data.</text>
</comment>
<comment type="subcellular location">
    <subcellularLocation>
        <location evidence="1">Membrane</location>
    </subcellularLocation>
    <subcellularLocation>
        <location evidence="2">Secreted</location>
    </subcellularLocation>
</comment>
<dbReference type="GO" id="GO:0022829">
    <property type="term" value="F:wide pore channel activity"/>
    <property type="evidence" value="ECO:0007669"/>
    <property type="project" value="TreeGrafter"/>
</dbReference>
<dbReference type="SMART" id="SM00239">
    <property type="entry name" value="C2"/>
    <property type="match status" value="1"/>
</dbReference>
<dbReference type="AlphaFoldDB" id="A0AAV7PFJ6"/>
<dbReference type="SMART" id="SM00457">
    <property type="entry name" value="MACPF"/>
    <property type="match status" value="1"/>
</dbReference>
<evidence type="ECO:0000256" key="8">
    <source>
        <dbReference type="ARBA" id="ARBA00023157"/>
    </source>
</evidence>
<dbReference type="PANTHER" id="PTHR46096:SF3">
    <property type="entry name" value="PERFORIN-1"/>
    <property type="match status" value="1"/>
</dbReference>
<feature type="domain" description="MACPF" evidence="11">
    <location>
        <begin position="30"/>
        <end position="375"/>
    </location>
</feature>
<evidence type="ECO:0000256" key="7">
    <source>
        <dbReference type="ARBA" id="ARBA00023136"/>
    </source>
</evidence>
<dbReference type="GO" id="GO:0031640">
    <property type="term" value="P:killing of cells of another organism"/>
    <property type="evidence" value="ECO:0007669"/>
    <property type="project" value="UniProtKB-KW"/>
</dbReference>
<dbReference type="InterPro" id="IPR020863">
    <property type="entry name" value="MACPF_CS"/>
</dbReference>
<keyword evidence="7" id="KW-0472">Membrane</keyword>